<dbReference type="InterPro" id="IPR029044">
    <property type="entry name" value="Nucleotide-diphossugar_trans"/>
</dbReference>
<keyword evidence="2" id="KW-0808">Transferase</keyword>
<dbReference type="KEGG" id="soa:G3M56_001915"/>
<dbReference type="InterPro" id="IPR005835">
    <property type="entry name" value="NTP_transferase_dom"/>
</dbReference>
<dbReference type="Proteomes" id="UP000475117">
    <property type="component" value="Chromosome"/>
</dbReference>
<dbReference type="SUPFAM" id="SSF53448">
    <property type="entry name" value="Nucleotide-diphospho-sugar transferases"/>
    <property type="match status" value="1"/>
</dbReference>
<dbReference type="AlphaFoldDB" id="A0A6B3LFS2"/>
<evidence type="ECO:0000313" key="2">
    <source>
        <dbReference type="EMBL" id="QQL45371.1"/>
    </source>
</evidence>
<dbReference type="Pfam" id="PF00483">
    <property type="entry name" value="NTP_transferase"/>
    <property type="match status" value="1"/>
</dbReference>
<reference evidence="2 3" key="1">
    <citation type="submission" date="2020-12" db="EMBL/GenBank/DDBJ databases">
        <title>Sulforoseuscoccus oceanibium gen. nov., sp. nov., a representative of the phylum Verrucomicrobia with special cytoplasmic membrane, and proposal of Sulforoseuscoccusaceae fam. nov.</title>
        <authorList>
            <person name="Xi F."/>
        </authorList>
    </citation>
    <scope>NUCLEOTIDE SEQUENCE [LARGE SCALE GENOMIC DNA]</scope>
    <source>
        <strain evidence="2 3">T37</strain>
    </source>
</reference>
<proteinExistence type="predicted"/>
<organism evidence="2 3">
    <name type="scientific">Sulfuriroseicoccus oceanibius</name>
    <dbReference type="NCBI Taxonomy" id="2707525"/>
    <lineage>
        <taxon>Bacteria</taxon>
        <taxon>Pseudomonadati</taxon>
        <taxon>Verrucomicrobiota</taxon>
        <taxon>Verrucomicrobiia</taxon>
        <taxon>Verrucomicrobiales</taxon>
        <taxon>Verrucomicrobiaceae</taxon>
        <taxon>Sulfuriroseicoccus</taxon>
    </lineage>
</organism>
<gene>
    <name evidence="2" type="ORF">G3M56_001915</name>
</gene>
<sequence>MLRTAFVLGAGLGTRLRPLTNNRPKPLVPVNGKPLITFAFDHLIAELSVERFIVNTHHCPEAYQDAFPDKSYRGRQILLRHEPTLLDSGGGISNIRDLLGPQDDSLAIYNGDILADFPLADAFRAHAKSGGTTLVVRTDGESRNLTIDANSHDLVDARHILKGEGRVLPADALATQFTGVYFMDAAALAALPAPGNGFSIVDTWLDQIRQGAPPHTHIADSGDWFDLGTLDALDAASTFLQHGRFPRYGG</sequence>
<dbReference type="GO" id="GO:0016740">
    <property type="term" value="F:transferase activity"/>
    <property type="evidence" value="ECO:0007669"/>
    <property type="project" value="UniProtKB-KW"/>
</dbReference>
<evidence type="ECO:0000313" key="3">
    <source>
        <dbReference type="Proteomes" id="UP000475117"/>
    </source>
</evidence>
<dbReference type="Gene3D" id="3.90.550.10">
    <property type="entry name" value="Spore Coat Polysaccharide Biosynthesis Protein SpsA, Chain A"/>
    <property type="match status" value="1"/>
</dbReference>
<feature type="domain" description="Nucleotidyl transferase" evidence="1">
    <location>
        <begin position="5"/>
        <end position="241"/>
    </location>
</feature>
<dbReference type="PANTHER" id="PTHR22572">
    <property type="entry name" value="SUGAR-1-PHOSPHATE GUANYL TRANSFERASE"/>
    <property type="match status" value="1"/>
</dbReference>
<dbReference type="InterPro" id="IPR050486">
    <property type="entry name" value="Mannose-1P_guanyltransferase"/>
</dbReference>
<name>A0A6B3LFS2_9BACT</name>
<evidence type="ECO:0000259" key="1">
    <source>
        <dbReference type="Pfam" id="PF00483"/>
    </source>
</evidence>
<accession>A0A6B3LFS2</accession>
<dbReference type="EMBL" id="CP066776">
    <property type="protein sequence ID" value="QQL45371.1"/>
    <property type="molecule type" value="Genomic_DNA"/>
</dbReference>
<dbReference type="RefSeq" id="WP_164365726.1">
    <property type="nucleotide sequence ID" value="NZ_CP066776.1"/>
</dbReference>
<keyword evidence="3" id="KW-1185">Reference proteome</keyword>
<protein>
    <submittedName>
        <fullName evidence="2">NTP transferase domain-containing protein</fullName>
    </submittedName>
</protein>